<dbReference type="AlphaFoldDB" id="A0A917BNU1"/>
<dbReference type="Gene3D" id="3.40.190.10">
    <property type="entry name" value="Periplasmic binding protein-like II"/>
    <property type="match status" value="2"/>
</dbReference>
<organism evidence="2 3">
    <name type="scientific">Terasakiella brassicae</name>
    <dbReference type="NCBI Taxonomy" id="1634917"/>
    <lineage>
        <taxon>Bacteria</taxon>
        <taxon>Pseudomonadati</taxon>
        <taxon>Pseudomonadota</taxon>
        <taxon>Alphaproteobacteria</taxon>
        <taxon>Rhodospirillales</taxon>
        <taxon>Terasakiellaceae</taxon>
        <taxon>Terasakiella</taxon>
    </lineage>
</organism>
<dbReference type="InterPro" id="IPR001638">
    <property type="entry name" value="Solute-binding_3/MltF_N"/>
</dbReference>
<dbReference type="SMART" id="SM00062">
    <property type="entry name" value="PBPb"/>
    <property type="match status" value="1"/>
</dbReference>
<evidence type="ECO:0000313" key="3">
    <source>
        <dbReference type="Proteomes" id="UP000632498"/>
    </source>
</evidence>
<dbReference type="Proteomes" id="UP000632498">
    <property type="component" value="Unassembled WGS sequence"/>
</dbReference>
<comment type="caution">
    <text evidence="2">The sequence shown here is derived from an EMBL/GenBank/DDBJ whole genome shotgun (WGS) entry which is preliminary data.</text>
</comment>
<reference evidence="2" key="2">
    <citation type="submission" date="2020-09" db="EMBL/GenBank/DDBJ databases">
        <authorList>
            <person name="Sun Q."/>
            <person name="Zhou Y."/>
        </authorList>
    </citation>
    <scope>NUCLEOTIDE SEQUENCE</scope>
    <source>
        <strain evidence="2">CGMCC 1.15254</strain>
    </source>
</reference>
<feature type="domain" description="Solute-binding protein family 3/N-terminal" evidence="1">
    <location>
        <begin position="39"/>
        <end position="252"/>
    </location>
</feature>
<dbReference type="PANTHER" id="PTHR38834:SF3">
    <property type="entry name" value="SOLUTE-BINDING PROTEIN FAMILY 3_N-TERMINAL DOMAIN-CONTAINING PROTEIN"/>
    <property type="match status" value="1"/>
</dbReference>
<dbReference type="SUPFAM" id="SSF53850">
    <property type="entry name" value="Periplasmic binding protein-like II"/>
    <property type="match status" value="1"/>
</dbReference>
<protein>
    <submittedName>
        <fullName evidence="2">ABC transporter substrate-binding protein</fullName>
    </submittedName>
</protein>
<sequence>MMSFLLRYKKGFSLFLHRFLCATVLFFGTFGQAFSEQAPIRLVTSDLTPYSIEKGIQPGIFVELVQEAMRRLGRTVKVEFYPWTRAQKIAEQQDNVILFPLARTAPREDQYQWLMPVAPMELVFVSAQDRPVDLMKARKLGRIAVQKSTPAEAYLVEQGFTNLRAFPKAASTNIKLLVRARVDAWFTAKGFAQYLIKQTGETNLQIGPVIDQSFFYVAASRNFPEDLSWELRRVLNKLAQDGTLSNILSRYR</sequence>
<accession>A0A917BNU1</accession>
<evidence type="ECO:0000259" key="1">
    <source>
        <dbReference type="SMART" id="SM00062"/>
    </source>
</evidence>
<keyword evidence="3" id="KW-1185">Reference proteome</keyword>
<dbReference type="EMBL" id="BMHV01000002">
    <property type="protein sequence ID" value="GGF53352.1"/>
    <property type="molecule type" value="Genomic_DNA"/>
</dbReference>
<evidence type="ECO:0000313" key="2">
    <source>
        <dbReference type="EMBL" id="GGF53352.1"/>
    </source>
</evidence>
<reference evidence="2" key="1">
    <citation type="journal article" date="2014" name="Int. J. Syst. Evol. Microbiol.">
        <title>Complete genome sequence of Corynebacterium casei LMG S-19264T (=DSM 44701T), isolated from a smear-ripened cheese.</title>
        <authorList>
            <consortium name="US DOE Joint Genome Institute (JGI-PGF)"/>
            <person name="Walter F."/>
            <person name="Albersmeier A."/>
            <person name="Kalinowski J."/>
            <person name="Ruckert C."/>
        </authorList>
    </citation>
    <scope>NUCLEOTIDE SEQUENCE</scope>
    <source>
        <strain evidence="2">CGMCC 1.15254</strain>
    </source>
</reference>
<dbReference type="PANTHER" id="PTHR38834">
    <property type="entry name" value="PERIPLASMIC SUBSTRATE BINDING PROTEIN FAMILY 3"/>
    <property type="match status" value="1"/>
</dbReference>
<gene>
    <name evidence="2" type="ORF">GCM10011332_03400</name>
</gene>
<name>A0A917BNU1_9PROT</name>
<proteinExistence type="predicted"/>